<proteinExistence type="predicted"/>
<evidence type="ECO:0000313" key="2">
    <source>
        <dbReference type="Proteomes" id="UP000183275"/>
    </source>
</evidence>
<protein>
    <submittedName>
        <fullName evidence="1">Uncharacterized protein</fullName>
    </submittedName>
</protein>
<name>A0A1I0Q7E4_9EURY</name>
<dbReference type="Proteomes" id="UP000183275">
    <property type="component" value="Unassembled WGS sequence"/>
</dbReference>
<reference evidence="2" key="1">
    <citation type="submission" date="2016-10" db="EMBL/GenBank/DDBJ databases">
        <authorList>
            <person name="Varghese N."/>
        </authorList>
    </citation>
    <scope>NUCLEOTIDE SEQUENCE [LARGE SCALE GENOMIC DNA]</scope>
    <source>
        <strain evidence="2">CGMCC 1.12284</strain>
    </source>
</reference>
<dbReference type="AlphaFoldDB" id="A0A1I0Q7E4"/>
<gene>
    <name evidence="1" type="ORF">SAMN05216285_3190</name>
</gene>
<evidence type="ECO:0000313" key="1">
    <source>
        <dbReference type="EMBL" id="SEW22902.1"/>
    </source>
</evidence>
<dbReference type="EMBL" id="FOIS01000004">
    <property type="protein sequence ID" value="SEW22902.1"/>
    <property type="molecule type" value="Genomic_DNA"/>
</dbReference>
<organism evidence="1 2">
    <name type="scientific">Natrinema salifodinae</name>
    <dbReference type="NCBI Taxonomy" id="1202768"/>
    <lineage>
        <taxon>Archaea</taxon>
        <taxon>Methanobacteriati</taxon>
        <taxon>Methanobacteriota</taxon>
        <taxon>Stenosarchaea group</taxon>
        <taxon>Halobacteria</taxon>
        <taxon>Halobacteriales</taxon>
        <taxon>Natrialbaceae</taxon>
        <taxon>Natrinema</taxon>
    </lineage>
</organism>
<accession>A0A1I0Q7E4</accession>
<sequence length="47" mass="5612">MYCLGYFFGELEIMSINTEQSESESRKYSDYPETCTCKEQYTPHDTR</sequence>
<keyword evidence="2" id="KW-1185">Reference proteome</keyword>